<dbReference type="Proteomes" id="UP001595947">
    <property type="component" value="Unassembled WGS sequence"/>
</dbReference>
<name>A0ABV9YQ43_9PSEU</name>
<keyword evidence="8" id="KW-1185">Reference proteome</keyword>
<feature type="transmembrane region" description="Helical" evidence="6">
    <location>
        <begin position="208"/>
        <end position="231"/>
    </location>
</feature>
<evidence type="ECO:0000256" key="2">
    <source>
        <dbReference type="ARBA" id="ARBA00022475"/>
    </source>
</evidence>
<evidence type="ECO:0000313" key="8">
    <source>
        <dbReference type="Proteomes" id="UP001595947"/>
    </source>
</evidence>
<feature type="transmembrane region" description="Helical" evidence="6">
    <location>
        <begin position="167"/>
        <end position="188"/>
    </location>
</feature>
<evidence type="ECO:0000256" key="3">
    <source>
        <dbReference type="ARBA" id="ARBA00022692"/>
    </source>
</evidence>
<dbReference type="EMBL" id="JBHSIV010000015">
    <property type="protein sequence ID" value="MFC5063655.1"/>
    <property type="molecule type" value="Genomic_DNA"/>
</dbReference>
<dbReference type="RefSeq" id="WP_378037003.1">
    <property type="nucleotide sequence ID" value="NZ_JBHSIV010000015.1"/>
</dbReference>
<dbReference type="PIRSF" id="PIRSF006060">
    <property type="entry name" value="AA_transporter"/>
    <property type="match status" value="1"/>
</dbReference>
<evidence type="ECO:0000313" key="7">
    <source>
        <dbReference type="EMBL" id="MFC5063655.1"/>
    </source>
</evidence>
<feature type="transmembrane region" description="Helical" evidence="6">
    <location>
        <begin position="57"/>
        <end position="77"/>
    </location>
</feature>
<proteinExistence type="predicted"/>
<dbReference type="Pfam" id="PF13520">
    <property type="entry name" value="AA_permease_2"/>
    <property type="match status" value="1"/>
</dbReference>
<dbReference type="Gene3D" id="1.20.1740.10">
    <property type="entry name" value="Amino acid/polyamine transporter I"/>
    <property type="match status" value="1"/>
</dbReference>
<organism evidence="7 8">
    <name type="scientific">Actinomycetospora atypica</name>
    <dbReference type="NCBI Taxonomy" id="1290095"/>
    <lineage>
        <taxon>Bacteria</taxon>
        <taxon>Bacillati</taxon>
        <taxon>Actinomycetota</taxon>
        <taxon>Actinomycetes</taxon>
        <taxon>Pseudonocardiales</taxon>
        <taxon>Pseudonocardiaceae</taxon>
        <taxon>Actinomycetospora</taxon>
    </lineage>
</organism>
<keyword evidence="2" id="KW-1003">Cell membrane</keyword>
<keyword evidence="4 6" id="KW-1133">Transmembrane helix</keyword>
<dbReference type="PANTHER" id="PTHR42770">
    <property type="entry name" value="AMINO ACID TRANSPORTER-RELATED"/>
    <property type="match status" value="1"/>
</dbReference>
<gene>
    <name evidence="7" type="ORF">ACFPBZ_15640</name>
</gene>
<accession>A0ABV9YQ43</accession>
<feature type="transmembrane region" description="Helical" evidence="6">
    <location>
        <begin position="431"/>
        <end position="451"/>
    </location>
</feature>
<feature type="transmembrane region" description="Helical" evidence="6">
    <location>
        <begin position="404"/>
        <end position="425"/>
    </location>
</feature>
<comment type="caution">
    <text evidence="7">The sequence shown here is derived from an EMBL/GenBank/DDBJ whole genome shotgun (WGS) entry which is preliminary data.</text>
</comment>
<feature type="transmembrane region" description="Helical" evidence="6">
    <location>
        <begin position="337"/>
        <end position="357"/>
    </location>
</feature>
<comment type="subcellular location">
    <subcellularLocation>
        <location evidence="1">Cell membrane</location>
        <topology evidence="1">Multi-pass membrane protein</topology>
    </subcellularLocation>
</comment>
<dbReference type="InterPro" id="IPR050367">
    <property type="entry name" value="APC_superfamily"/>
</dbReference>
<dbReference type="PANTHER" id="PTHR42770:SF7">
    <property type="entry name" value="MEMBRANE PROTEIN"/>
    <property type="match status" value="1"/>
</dbReference>
<feature type="transmembrane region" description="Helical" evidence="6">
    <location>
        <begin position="243"/>
        <end position="269"/>
    </location>
</feature>
<evidence type="ECO:0000256" key="4">
    <source>
        <dbReference type="ARBA" id="ARBA00022989"/>
    </source>
</evidence>
<dbReference type="InterPro" id="IPR002293">
    <property type="entry name" value="AA/rel_permease1"/>
</dbReference>
<keyword evidence="3 6" id="KW-0812">Transmembrane</keyword>
<protein>
    <submittedName>
        <fullName evidence="7">APC family permease</fullName>
    </submittedName>
</protein>
<evidence type="ECO:0000256" key="6">
    <source>
        <dbReference type="SAM" id="Phobius"/>
    </source>
</evidence>
<feature type="transmembrane region" description="Helical" evidence="6">
    <location>
        <begin position="98"/>
        <end position="120"/>
    </location>
</feature>
<feature type="transmembrane region" description="Helical" evidence="6">
    <location>
        <begin position="140"/>
        <end position="160"/>
    </location>
</feature>
<sequence>MRRVPVLRARSPVAGLRRRTLGPLGVLAQSVATTAPAAAMASTPLLVAADAGSGAPWSFAIAAVLAGLVAVCVAVFARRMAAAGSLYSYTAKGLGPGSAFACAVALVVGYGLLVAAALAGAAWYGRALLERLRPGTDGEVAGIVVIVVLAAAVGVCAVRGVRLTGRVMLVVEGLSIGLILVVLVALLVSGPATPSPPPPPLPSGGLGGIVVGVLPALAAFIGFDSATSLGVEARRPFASVPRAVGITAGVAAVLYLVATVVQLEVLGVVPGAGGEPPGTALAGSRDLAWASAVIDAGIVASFSACTLAALNTLVRVLFSLARDGVAPSLLGRTHRRYLTPAAAIGIAVPLLAVPPLVSTALGVAPETMFSALVSVSAIGFLVAYGLVSLAAPRFLARIGELTRGVVVVAAVAVPALVAVGLVAVASSLGSGPMWAVVVGMVVAGIAGWAALRWRRPAALAGIGVYDETTAADVLTGDRR</sequence>
<evidence type="ECO:0000256" key="1">
    <source>
        <dbReference type="ARBA" id="ARBA00004651"/>
    </source>
</evidence>
<reference evidence="8" key="1">
    <citation type="journal article" date="2019" name="Int. J. Syst. Evol. Microbiol.">
        <title>The Global Catalogue of Microorganisms (GCM) 10K type strain sequencing project: providing services to taxonomists for standard genome sequencing and annotation.</title>
        <authorList>
            <consortium name="The Broad Institute Genomics Platform"/>
            <consortium name="The Broad Institute Genome Sequencing Center for Infectious Disease"/>
            <person name="Wu L."/>
            <person name="Ma J."/>
        </authorList>
    </citation>
    <scope>NUCLEOTIDE SEQUENCE [LARGE SCALE GENOMIC DNA]</scope>
    <source>
        <strain evidence="8">CGMCC 4.7093</strain>
    </source>
</reference>
<evidence type="ECO:0000256" key="5">
    <source>
        <dbReference type="ARBA" id="ARBA00023136"/>
    </source>
</evidence>
<feature type="transmembrane region" description="Helical" evidence="6">
    <location>
        <begin position="369"/>
        <end position="392"/>
    </location>
</feature>
<keyword evidence="5 6" id="KW-0472">Membrane</keyword>
<feature type="transmembrane region" description="Helical" evidence="6">
    <location>
        <begin position="289"/>
        <end position="317"/>
    </location>
</feature>